<evidence type="ECO:0000313" key="1">
    <source>
        <dbReference type="EMBL" id="GAJ07301.1"/>
    </source>
</evidence>
<accession>X1V569</accession>
<protein>
    <submittedName>
        <fullName evidence="1">Uncharacterized protein</fullName>
    </submittedName>
</protein>
<name>X1V569_9ZZZZ</name>
<dbReference type="AlphaFoldDB" id="X1V569"/>
<comment type="caution">
    <text evidence="1">The sequence shown here is derived from an EMBL/GenBank/DDBJ whole genome shotgun (WGS) entry which is preliminary data.</text>
</comment>
<organism evidence="1">
    <name type="scientific">marine sediment metagenome</name>
    <dbReference type="NCBI Taxonomy" id="412755"/>
    <lineage>
        <taxon>unclassified sequences</taxon>
        <taxon>metagenomes</taxon>
        <taxon>ecological metagenomes</taxon>
    </lineage>
</organism>
<reference evidence="1" key="1">
    <citation type="journal article" date="2014" name="Front. Microbiol.">
        <title>High frequency of phylogenetically diverse reductive dehalogenase-homologous genes in deep subseafloor sedimentary metagenomes.</title>
        <authorList>
            <person name="Kawai M."/>
            <person name="Futagami T."/>
            <person name="Toyoda A."/>
            <person name="Takaki Y."/>
            <person name="Nishi S."/>
            <person name="Hori S."/>
            <person name="Arai W."/>
            <person name="Tsubouchi T."/>
            <person name="Morono Y."/>
            <person name="Uchiyama I."/>
            <person name="Ito T."/>
            <person name="Fujiyama A."/>
            <person name="Inagaki F."/>
            <person name="Takami H."/>
        </authorList>
    </citation>
    <scope>NUCLEOTIDE SEQUENCE</scope>
    <source>
        <strain evidence="1">Expedition CK06-06</strain>
    </source>
</reference>
<sequence length="75" mass="8806">MAEKPNDSWAEMRREIERLLGYPRGAFDPTSNFLRDMERINKVLGEGFVVLQMNPQQLLNKIKAGLDSRLPRKRY</sequence>
<gene>
    <name evidence="1" type="ORF">S12H4_50606</name>
</gene>
<proteinExistence type="predicted"/>
<dbReference type="EMBL" id="BARW01031890">
    <property type="protein sequence ID" value="GAJ07301.1"/>
    <property type="molecule type" value="Genomic_DNA"/>
</dbReference>